<dbReference type="PANTHER" id="PTHR41775">
    <property type="entry name" value="SECRETED PROTEIN-RELATED"/>
    <property type="match status" value="1"/>
</dbReference>
<proteinExistence type="predicted"/>
<dbReference type="EMBL" id="JADOUF010000001">
    <property type="protein sequence ID" value="MBG6134713.1"/>
    <property type="molecule type" value="Genomic_DNA"/>
</dbReference>
<dbReference type="AlphaFoldDB" id="A0A8J7GN20"/>
<organism evidence="5 6">
    <name type="scientific">Longispora fulva</name>
    <dbReference type="NCBI Taxonomy" id="619741"/>
    <lineage>
        <taxon>Bacteria</taxon>
        <taxon>Bacillati</taxon>
        <taxon>Actinomycetota</taxon>
        <taxon>Actinomycetes</taxon>
        <taxon>Micromonosporales</taxon>
        <taxon>Micromonosporaceae</taxon>
        <taxon>Longispora</taxon>
    </lineage>
</organism>
<feature type="signal peptide" evidence="2">
    <location>
        <begin position="1"/>
        <end position="27"/>
    </location>
</feature>
<feature type="domain" description="Immune inhibitor A-like metallopeptidase VEG" evidence="4">
    <location>
        <begin position="612"/>
        <end position="776"/>
    </location>
</feature>
<dbReference type="Proteomes" id="UP000622552">
    <property type="component" value="Unassembled WGS sequence"/>
</dbReference>
<dbReference type="Pfam" id="PF20773">
    <property type="entry name" value="InhA-like_MAM"/>
    <property type="match status" value="1"/>
</dbReference>
<accession>A0A8J7GN20</accession>
<dbReference type="InterPro" id="IPR012300">
    <property type="entry name" value="Pept_M6_InhA"/>
</dbReference>
<evidence type="ECO:0000313" key="6">
    <source>
        <dbReference type="Proteomes" id="UP000622552"/>
    </source>
</evidence>
<dbReference type="Gene3D" id="2.60.120.260">
    <property type="entry name" value="Galactose-binding domain-like"/>
    <property type="match status" value="1"/>
</dbReference>
<sequence>MRRTTAIAAGLAATLLGAMALVGPASAAPPPSPAPDSALEGQSAPEPVSPLQTQQQTLRRKAMEQVTSAQDARAVAPAAPAGISGAAGTVRVGQDYVEVAQQRTDKIFVVLAEFGDQVDNTTMYKGQVQYGGTPGPVHNTIVDPATTNDNHTIWRPDFDRAYYQDLYFNRTKGANSLRNYLQVQSSGRYDITGYVSDWVKLPYNEARYGSDLCDGGRQCPNSWDMVRDSLAAWYNGELARGRTPADIKAQLAEYDQRDPYDYDHDGNFNEPDGYIDNYEVVHAGVDQTWGGGAQGAGALWAHRWFAYWPARGSAGPAGNKQGGTPVGDSGIWVGDYLTAGENSGLGLVAHENGHLLLGLPDLYASTGGNGVTFWSLMSDASYLSRENGATGEYPGDLDAWSKLQLGWLSYDTAQAGTESTHVLGVSSYNTADKQAVLVNLPRREVSTPLVAPFQGASQWWSGKGDYLDETLTRSLDLTGAGTASVSAKSRYWIEQDYDYLYGEVSTDNGATWKGVGGTVDGAPIPAVNGRPGLTGTSAGWVDVTYNLDAYAGGTVLFRVRYVTDTNTSENGFLLDTVTVRAGDRVVLSDDVETGDNGWTARGFTRIGDTGVKSYPRSYLVENRRYVAYGQFLQTGPYNFGWAGVAGRTEQVERYPYQDGVLVWLWDPYFSDNTTREHPGSGMILPVDVRAAPMRFASGNLVNPRGQVFDATLGLKYTDAVTLHRAGVATTFRRQAPVAAFDDHTGTYWYADNPDLGVKVPDSHTRIEVVREHAQGRETTVRVGRSS</sequence>
<feature type="chain" id="PRO_5035280351" evidence="2">
    <location>
        <begin position="28"/>
        <end position="786"/>
    </location>
</feature>
<name>A0A8J7GN20_9ACTN</name>
<evidence type="ECO:0000256" key="2">
    <source>
        <dbReference type="SAM" id="SignalP"/>
    </source>
</evidence>
<comment type="caution">
    <text evidence="5">The sequence shown here is derived from an EMBL/GenBank/DDBJ whole genome shotgun (WGS) entry which is preliminary data.</text>
</comment>
<evidence type="ECO:0000259" key="4">
    <source>
        <dbReference type="Pfam" id="PF20774"/>
    </source>
</evidence>
<dbReference type="SUPFAM" id="SSF55486">
    <property type="entry name" value="Metalloproteases ('zincins'), catalytic domain"/>
    <property type="match status" value="1"/>
</dbReference>
<dbReference type="PIRSF" id="PIRSF007519">
    <property type="entry name" value="Protease_InhA"/>
    <property type="match status" value="1"/>
</dbReference>
<dbReference type="Pfam" id="PF05547">
    <property type="entry name" value="Peptidase_M6"/>
    <property type="match status" value="1"/>
</dbReference>
<keyword evidence="5" id="KW-0378">Hydrolase</keyword>
<dbReference type="NCBIfam" id="TIGR03296">
    <property type="entry name" value="M6dom_TIGR03296"/>
    <property type="match status" value="1"/>
</dbReference>
<dbReference type="InterPro" id="IPR048665">
    <property type="entry name" value="InhA-like_VEG"/>
</dbReference>
<dbReference type="RefSeq" id="WP_233473124.1">
    <property type="nucleotide sequence ID" value="NZ_BONS01000023.1"/>
</dbReference>
<protein>
    <submittedName>
        <fullName evidence="5">Immune inhibitor A</fullName>
        <ecNumber evidence="5">3.4.24.-</ecNumber>
    </submittedName>
</protein>
<dbReference type="EC" id="3.4.24.-" evidence="5"/>
<feature type="region of interest" description="Disordered" evidence="1">
    <location>
        <begin position="25"/>
        <end position="56"/>
    </location>
</feature>
<keyword evidence="2" id="KW-0732">Signal</keyword>
<dbReference type="PANTHER" id="PTHR41775:SF1">
    <property type="entry name" value="PEPTIDASE M6-LIKE DOMAIN-CONTAINING PROTEIN"/>
    <property type="match status" value="1"/>
</dbReference>
<evidence type="ECO:0000259" key="3">
    <source>
        <dbReference type="Pfam" id="PF05547"/>
    </source>
</evidence>
<reference evidence="5" key="1">
    <citation type="submission" date="2020-11" db="EMBL/GenBank/DDBJ databases">
        <title>Sequencing the genomes of 1000 actinobacteria strains.</title>
        <authorList>
            <person name="Klenk H.-P."/>
        </authorList>
    </citation>
    <scope>NUCLEOTIDE SEQUENCE</scope>
    <source>
        <strain evidence="5">DSM 45356</strain>
    </source>
</reference>
<dbReference type="GO" id="GO:0006508">
    <property type="term" value="P:proteolysis"/>
    <property type="evidence" value="ECO:0007669"/>
    <property type="project" value="InterPro"/>
</dbReference>
<keyword evidence="6" id="KW-1185">Reference proteome</keyword>
<dbReference type="InterPro" id="IPR008757">
    <property type="entry name" value="Peptidase_M6-like_domain"/>
</dbReference>
<dbReference type="Pfam" id="PF20774">
    <property type="entry name" value="InhA-like_VEG"/>
    <property type="match status" value="1"/>
</dbReference>
<dbReference type="GO" id="GO:0008233">
    <property type="term" value="F:peptidase activity"/>
    <property type="evidence" value="ECO:0007669"/>
    <property type="project" value="InterPro"/>
</dbReference>
<evidence type="ECO:0000313" key="5">
    <source>
        <dbReference type="EMBL" id="MBG6134713.1"/>
    </source>
</evidence>
<feature type="domain" description="Peptidase M6-like" evidence="3">
    <location>
        <begin position="95"/>
        <end position="407"/>
    </location>
</feature>
<gene>
    <name evidence="5" type="ORF">IW245_000907</name>
</gene>
<evidence type="ECO:0000256" key="1">
    <source>
        <dbReference type="SAM" id="MobiDB-lite"/>
    </source>
</evidence>